<accession>A0A1F6M9V2</accession>
<name>A0A1F6M9V2_9BACT</name>
<protein>
    <submittedName>
        <fullName evidence="1">Uncharacterized protein</fullName>
    </submittedName>
</protein>
<dbReference type="EMBL" id="MFQA01000049">
    <property type="protein sequence ID" value="OGH68303.1"/>
    <property type="molecule type" value="Genomic_DNA"/>
</dbReference>
<sequence length="249" mass="29270">MVSKPPLPWEEVLKKMYRYHERIIWLWVTYQPNVRLIPLTRRDRRRVDELALAAERYEKVCGQPLIVGFDVGRVLAQRTMVVGKKKITLQRMSYHRSEPIAEMLKLIRMLVAALDRPRVYVMKGLPPRGTPESGMEGITKYQTNTWSLIFHNLRLLTGFDDNNLVHVSRDRKAEECARHGIKIFVDDRAEVLQHFPDDILPLAYDPYEKEWGKYRRARNIVKVHSADEIFERILAFARQEVQSTVFSAL</sequence>
<reference evidence="1 2" key="1">
    <citation type="journal article" date="2016" name="Nat. Commun.">
        <title>Thousands of microbial genomes shed light on interconnected biogeochemical processes in an aquifer system.</title>
        <authorList>
            <person name="Anantharaman K."/>
            <person name="Brown C.T."/>
            <person name="Hug L.A."/>
            <person name="Sharon I."/>
            <person name="Castelle C.J."/>
            <person name="Probst A.J."/>
            <person name="Thomas B.C."/>
            <person name="Singh A."/>
            <person name="Wilkins M.J."/>
            <person name="Karaoz U."/>
            <person name="Brodie E.L."/>
            <person name="Williams K.H."/>
            <person name="Hubbard S.S."/>
            <person name="Banfield J.F."/>
        </authorList>
    </citation>
    <scope>NUCLEOTIDE SEQUENCE [LARGE SCALE GENOMIC DNA]</scope>
</reference>
<evidence type="ECO:0000313" key="1">
    <source>
        <dbReference type="EMBL" id="OGH68303.1"/>
    </source>
</evidence>
<organism evidence="1 2">
    <name type="scientific">Candidatus Magasanikbacteria bacterium RIFCSPHIGHO2_02_FULL_45_10</name>
    <dbReference type="NCBI Taxonomy" id="1798679"/>
    <lineage>
        <taxon>Bacteria</taxon>
        <taxon>Candidatus Magasanikiibacteriota</taxon>
    </lineage>
</organism>
<gene>
    <name evidence="1" type="ORF">A3D53_00875</name>
</gene>
<dbReference type="Proteomes" id="UP000176413">
    <property type="component" value="Unassembled WGS sequence"/>
</dbReference>
<dbReference type="AlphaFoldDB" id="A0A1F6M9V2"/>
<proteinExistence type="predicted"/>
<evidence type="ECO:0000313" key="2">
    <source>
        <dbReference type="Proteomes" id="UP000176413"/>
    </source>
</evidence>
<comment type="caution">
    <text evidence="1">The sequence shown here is derived from an EMBL/GenBank/DDBJ whole genome shotgun (WGS) entry which is preliminary data.</text>
</comment>